<dbReference type="AlphaFoldDB" id="A0A6J0NSE5"/>
<proteinExistence type="predicted"/>
<evidence type="ECO:0000256" key="1">
    <source>
        <dbReference type="SAM" id="MobiDB-lite"/>
    </source>
</evidence>
<feature type="compositionally biased region" description="Polar residues" evidence="1">
    <location>
        <begin position="277"/>
        <end position="289"/>
    </location>
</feature>
<dbReference type="OrthoDB" id="677721at2759"/>
<organism evidence="2 3">
    <name type="scientific">Raphanus sativus</name>
    <name type="common">Radish</name>
    <name type="synonym">Raphanus raphanistrum var. sativus</name>
    <dbReference type="NCBI Taxonomy" id="3726"/>
    <lineage>
        <taxon>Eukaryota</taxon>
        <taxon>Viridiplantae</taxon>
        <taxon>Streptophyta</taxon>
        <taxon>Embryophyta</taxon>
        <taxon>Tracheophyta</taxon>
        <taxon>Spermatophyta</taxon>
        <taxon>Magnoliopsida</taxon>
        <taxon>eudicotyledons</taxon>
        <taxon>Gunneridae</taxon>
        <taxon>Pentapetalae</taxon>
        <taxon>rosids</taxon>
        <taxon>malvids</taxon>
        <taxon>Brassicales</taxon>
        <taxon>Brassicaceae</taxon>
        <taxon>Brassiceae</taxon>
        <taxon>Raphanus</taxon>
    </lineage>
</organism>
<dbReference type="GeneID" id="108857846"/>
<dbReference type="Proteomes" id="UP000504610">
    <property type="component" value="Chromosome 5"/>
</dbReference>
<feature type="compositionally biased region" description="Basic and acidic residues" evidence="1">
    <location>
        <begin position="369"/>
        <end position="387"/>
    </location>
</feature>
<feature type="compositionally biased region" description="Basic and acidic residues" evidence="1">
    <location>
        <begin position="182"/>
        <end position="199"/>
    </location>
</feature>
<dbReference type="InterPro" id="IPR007789">
    <property type="entry name" value="DUF688"/>
</dbReference>
<feature type="region of interest" description="Disordered" evidence="1">
    <location>
        <begin position="182"/>
        <end position="209"/>
    </location>
</feature>
<feature type="region of interest" description="Disordered" evidence="1">
    <location>
        <begin position="358"/>
        <end position="406"/>
    </location>
</feature>
<feature type="compositionally biased region" description="Acidic residues" evidence="1">
    <location>
        <begin position="200"/>
        <end position="209"/>
    </location>
</feature>
<dbReference type="Pfam" id="PF05097">
    <property type="entry name" value="DUF688"/>
    <property type="match status" value="1"/>
</dbReference>
<feature type="region of interest" description="Disordered" evidence="1">
    <location>
        <begin position="267"/>
        <end position="290"/>
    </location>
</feature>
<protein>
    <submittedName>
        <fullName evidence="3">Uncharacterized protein LOC108857846</fullName>
    </submittedName>
</protein>
<dbReference type="RefSeq" id="XP_018487370.1">
    <property type="nucleotide sequence ID" value="XM_018631868.2"/>
</dbReference>
<keyword evidence="2" id="KW-1185">Reference proteome</keyword>
<reference evidence="3" key="2">
    <citation type="submission" date="2025-08" db="UniProtKB">
        <authorList>
            <consortium name="RefSeq"/>
        </authorList>
    </citation>
    <scope>IDENTIFICATION</scope>
    <source>
        <tissue evidence="3">Leaf</tissue>
    </source>
</reference>
<accession>A0A6J0NSE5</accession>
<sequence length="468" mass="52761">MAEERRLNFNAPLLSTRRMHSTAVSVRRNKSNNFTLEIGLDDEVTEAASVPFTWEQSPGRLKGHDSKPQKVVCDQVVTPCLPPGKVMEKTLDGNLRSKVEEGSEDVFSDARDTLSYSITGVSGYGVVETKNPFEDLQSRDFMLNRFLPAAKAMTVEQPHYGSNRKPSTFMPEPTIQIRDLVPEEKRQTPNRYGDHHQDIDAEESVDDDDDISRRGCGMLPQFCFKESVTMVCFKSKQKSPSKASQLKSRFQSIKQLALDSVSKHKLGGKVPSPVHPNLTSAASMSSSPYRHTRCMSPFRNASPFHPETRKETENMRASRLNKHISNISRSTQELLCPKGNGSSSSLLEKTVYVDTEDSPKTNTMIFPEEVEKKPETNLKPEELEKIKNGSGRSPLAPPSPKKPSESWLFHNLPSVVNSPSPSRRYTLHPSFNENSRNITKWETIVKTSYMHRDHIRYSEELVGHTSLQ</sequence>
<name>A0A6J0NSE5_RAPSA</name>
<dbReference type="PANTHER" id="PTHR33671">
    <property type="entry name" value="N-METHYLTRANSFERASE, PUTATIVE (DUF688)-RELATED"/>
    <property type="match status" value="1"/>
</dbReference>
<gene>
    <name evidence="3" type="primary">LOC108857846</name>
</gene>
<evidence type="ECO:0000313" key="3">
    <source>
        <dbReference type="RefSeq" id="XP_018487370.1"/>
    </source>
</evidence>
<dbReference type="PANTHER" id="PTHR33671:SF3">
    <property type="entry name" value="F28N24.8 PROTEIN"/>
    <property type="match status" value="1"/>
</dbReference>
<reference evidence="2" key="1">
    <citation type="journal article" date="2019" name="Database">
        <title>The radish genome database (RadishGD): an integrated information resource for radish genomics.</title>
        <authorList>
            <person name="Yu H.J."/>
            <person name="Baek S."/>
            <person name="Lee Y.J."/>
            <person name="Cho A."/>
            <person name="Mun J.H."/>
        </authorList>
    </citation>
    <scope>NUCLEOTIDE SEQUENCE [LARGE SCALE GENOMIC DNA]</scope>
    <source>
        <strain evidence="2">cv. WK10039</strain>
    </source>
</reference>
<dbReference type="KEGG" id="rsz:108857846"/>
<evidence type="ECO:0000313" key="2">
    <source>
        <dbReference type="Proteomes" id="UP000504610"/>
    </source>
</evidence>